<protein>
    <recommendedName>
        <fullName evidence="3">Carboxypeptidase regulatory-like domain-containing protein</fullName>
    </recommendedName>
</protein>
<proteinExistence type="predicted"/>
<evidence type="ECO:0008006" key="3">
    <source>
        <dbReference type="Google" id="ProtNLM"/>
    </source>
</evidence>
<dbReference type="RefSeq" id="WP_152757005.1">
    <property type="nucleotide sequence ID" value="NZ_WHLY01000002.1"/>
</dbReference>
<accession>A0A7C9BE12</accession>
<keyword evidence="2" id="KW-1185">Reference proteome</keyword>
<sequence>MKRSNYLIQLDNPCSESWDSMTPTPTGRFCQNCTKNVIDFTGLSDDQVLAILKKSKGTLCGRVEETQLNRYLISRTESSFSTRLFKALAGLFLLTTTKSLAQEPIVKQPRALVQTPTGWRQDAVSLANNPDYALKVRLQARLISSETQKPAPNALVALMLPPRNGYSRSVSVTTSDAEGFFEMTIPDSLVDQSTKLAITHVDFARQSIPLRAGAYPEVIELLPPPPIVKVSGGGLMVVKRKWWQRRKKNCS</sequence>
<gene>
    <name evidence="1" type="ORF">GBK04_03865</name>
</gene>
<comment type="caution">
    <text evidence="1">The sequence shown here is derived from an EMBL/GenBank/DDBJ whole genome shotgun (WGS) entry which is preliminary data.</text>
</comment>
<name>A0A7C9BE12_9BACT</name>
<reference evidence="1 2" key="1">
    <citation type="submission" date="2019-10" db="EMBL/GenBank/DDBJ databases">
        <title>Draft Genome Sequence of Cytophagaceae sp. SJW1-29.</title>
        <authorList>
            <person name="Choi A."/>
        </authorList>
    </citation>
    <scope>NUCLEOTIDE SEQUENCE [LARGE SCALE GENOMIC DNA]</scope>
    <source>
        <strain evidence="1 2">SJW1-29</strain>
    </source>
</reference>
<dbReference type="Proteomes" id="UP000479293">
    <property type="component" value="Unassembled WGS sequence"/>
</dbReference>
<dbReference type="AlphaFoldDB" id="A0A7C9BE12"/>
<evidence type="ECO:0000313" key="1">
    <source>
        <dbReference type="EMBL" id="MPR32503.1"/>
    </source>
</evidence>
<evidence type="ECO:0000313" key="2">
    <source>
        <dbReference type="Proteomes" id="UP000479293"/>
    </source>
</evidence>
<organism evidence="1 2">
    <name type="scientific">Salmonirosea aquatica</name>
    <dbReference type="NCBI Taxonomy" id="2654236"/>
    <lineage>
        <taxon>Bacteria</taxon>
        <taxon>Pseudomonadati</taxon>
        <taxon>Bacteroidota</taxon>
        <taxon>Cytophagia</taxon>
        <taxon>Cytophagales</taxon>
        <taxon>Spirosomataceae</taxon>
        <taxon>Salmonirosea</taxon>
    </lineage>
</organism>
<dbReference type="EMBL" id="WHLY01000002">
    <property type="protein sequence ID" value="MPR32503.1"/>
    <property type="molecule type" value="Genomic_DNA"/>
</dbReference>